<comment type="caution">
    <text evidence="4">The sequence shown here is derived from an EMBL/GenBank/DDBJ whole genome shotgun (WGS) entry which is preliminary data.</text>
</comment>
<keyword evidence="5" id="KW-1185">Reference proteome</keyword>
<dbReference type="AlphaFoldDB" id="A0A4Z2BN15"/>
<proteinExistence type="predicted"/>
<dbReference type="EMBL" id="SWLE01000012">
    <property type="protein sequence ID" value="TNM93409.1"/>
    <property type="molecule type" value="Genomic_DNA"/>
</dbReference>
<feature type="compositionally biased region" description="Polar residues" evidence="3">
    <location>
        <begin position="172"/>
        <end position="184"/>
    </location>
</feature>
<evidence type="ECO:0000256" key="2">
    <source>
        <dbReference type="ARBA" id="ARBA00023043"/>
    </source>
</evidence>
<evidence type="ECO:0000256" key="1">
    <source>
        <dbReference type="ARBA" id="ARBA00022737"/>
    </source>
</evidence>
<evidence type="ECO:0000313" key="4">
    <source>
        <dbReference type="EMBL" id="TNM93409.1"/>
    </source>
</evidence>
<feature type="region of interest" description="Disordered" evidence="3">
    <location>
        <begin position="172"/>
        <end position="192"/>
    </location>
</feature>
<dbReference type="PANTHER" id="PTHR24123">
    <property type="entry name" value="ANKYRIN REPEAT-CONTAINING"/>
    <property type="match status" value="1"/>
</dbReference>
<evidence type="ECO:0000313" key="5">
    <source>
        <dbReference type="Proteomes" id="UP000516260"/>
    </source>
</evidence>
<organism evidence="4 5">
    <name type="scientific">Takifugu bimaculatus</name>
    <dbReference type="NCBI Taxonomy" id="433685"/>
    <lineage>
        <taxon>Eukaryota</taxon>
        <taxon>Metazoa</taxon>
        <taxon>Chordata</taxon>
        <taxon>Craniata</taxon>
        <taxon>Vertebrata</taxon>
        <taxon>Euteleostomi</taxon>
        <taxon>Actinopterygii</taxon>
        <taxon>Neopterygii</taxon>
        <taxon>Teleostei</taxon>
        <taxon>Neoteleostei</taxon>
        <taxon>Acanthomorphata</taxon>
        <taxon>Eupercaria</taxon>
        <taxon>Tetraodontiformes</taxon>
        <taxon>Tetradontoidea</taxon>
        <taxon>Tetraodontidae</taxon>
        <taxon>Takifugu</taxon>
    </lineage>
</organism>
<feature type="region of interest" description="Disordered" evidence="3">
    <location>
        <begin position="62"/>
        <end position="83"/>
    </location>
</feature>
<dbReference type="PANTHER" id="PTHR24123:SF49">
    <property type="entry name" value="ANKYRIN-2-LIKE ISOFORM X1"/>
    <property type="match status" value="1"/>
</dbReference>
<gene>
    <name evidence="4" type="ORF">fugu_001585</name>
</gene>
<accession>A0A4Z2BN15</accession>
<evidence type="ECO:0000256" key="3">
    <source>
        <dbReference type="SAM" id="MobiDB-lite"/>
    </source>
</evidence>
<dbReference type="Proteomes" id="UP000516260">
    <property type="component" value="Chromosome 2"/>
</dbReference>
<keyword evidence="1" id="KW-0677">Repeat</keyword>
<protein>
    <submittedName>
        <fullName evidence="4">Uncharacterized protein</fullName>
    </submittedName>
</protein>
<sequence length="228" mass="25635">MLNCNMMLTIVSRNPLPHCPGSTPDDGVLKRSRQYGTHLRVDDYKRFSSGSESLGEFAYDSEGLREFQTQGDPPEYEELPSRDHAGYCDDDDDFLGREIAEELGALSSDSSEEEVLTTRVVRRRVIIQADNLPDLPPQTVTEEKYTDEHGNMVVKKITRKVIHKYVSADGTQTQEVSMEGSQQEPVPIQEGDSVSRVIKRTVLRSEGDQKELTFSQPRVLEAATVIPF</sequence>
<dbReference type="InterPro" id="IPR051165">
    <property type="entry name" value="Multifunctional_ANK_Repeat"/>
</dbReference>
<reference evidence="4 5" key="1">
    <citation type="submission" date="2019-04" db="EMBL/GenBank/DDBJ databases">
        <title>The sequence and de novo assembly of Takifugu bimaculatus genome using PacBio and Hi-C technologies.</title>
        <authorList>
            <person name="Xu P."/>
            <person name="Liu B."/>
            <person name="Zhou Z."/>
        </authorList>
    </citation>
    <scope>NUCLEOTIDE SEQUENCE [LARGE SCALE GENOMIC DNA]</scope>
    <source>
        <strain evidence="4">TB-2018</strain>
        <tissue evidence="4">Muscle</tissue>
    </source>
</reference>
<keyword evidence="2" id="KW-0040">ANK repeat</keyword>
<name>A0A4Z2BN15_9TELE</name>